<dbReference type="GeneID" id="84800938"/>
<dbReference type="PROSITE" id="PS51736">
    <property type="entry name" value="RECOMBINASES_3"/>
    <property type="match status" value="1"/>
</dbReference>
<dbReference type="GO" id="GO:0003677">
    <property type="term" value="F:DNA binding"/>
    <property type="evidence" value="ECO:0007669"/>
    <property type="project" value="InterPro"/>
</dbReference>
<feature type="domain" description="Resolvase/invertase-type recombinase catalytic" evidence="1">
    <location>
        <begin position="24"/>
        <end position="171"/>
    </location>
</feature>
<dbReference type="PANTHER" id="PTHR30461">
    <property type="entry name" value="DNA-INVERTASE FROM LAMBDOID PROPHAGE"/>
    <property type="match status" value="1"/>
</dbReference>
<dbReference type="EMBL" id="ADGQ01000060">
    <property type="protein sequence ID" value="EFM64466.1"/>
    <property type="molecule type" value="Genomic_DNA"/>
</dbReference>
<evidence type="ECO:0000259" key="2">
    <source>
        <dbReference type="PROSITE" id="PS51737"/>
    </source>
</evidence>
<evidence type="ECO:0000313" key="3">
    <source>
        <dbReference type="EMBL" id="EFM64466.1"/>
    </source>
</evidence>
<dbReference type="InterPro" id="IPR038109">
    <property type="entry name" value="DNA_bind_recomb_sf"/>
</dbReference>
<evidence type="ECO:0000259" key="1">
    <source>
        <dbReference type="PROSITE" id="PS51736"/>
    </source>
</evidence>
<dbReference type="InterPro" id="IPR011109">
    <property type="entry name" value="DNA_bind_recombinase_dom"/>
</dbReference>
<dbReference type="eggNOG" id="COG1961">
    <property type="taxonomic scope" value="Bacteria"/>
</dbReference>
<accession>E0E3U2</accession>
<keyword evidence="4" id="KW-1185">Reference proteome</keyword>
<evidence type="ECO:0000313" key="4">
    <source>
        <dbReference type="Proteomes" id="UP000003244"/>
    </source>
</evidence>
<dbReference type="GO" id="GO:0000150">
    <property type="term" value="F:DNA strand exchange activity"/>
    <property type="evidence" value="ECO:0007669"/>
    <property type="project" value="InterPro"/>
</dbReference>
<dbReference type="Pfam" id="PF00239">
    <property type="entry name" value="Resolvase"/>
    <property type="match status" value="1"/>
</dbReference>
<proteinExistence type="predicted"/>
<dbReference type="Pfam" id="PF07508">
    <property type="entry name" value="Recombinase"/>
    <property type="match status" value="1"/>
</dbReference>
<dbReference type="CDD" id="cd00338">
    <property type="entry name" value="Ser_Recombinase"/>
    <property type="match status" value="1"/>
</dbReference>
<dbReference type="Proteomes" id="UP000003244">
    <property type="component" value="Unassembled WGS sequence"/>
</dbReference>
<dbReference type="SMART" id="SM00857">
    <property type="entry name" value="Resolvase"/>
    <property type="match status" value="1"/>
</dbReference>
<dbReference type="RefSeq" id="WP_007790137.1">
    <property type="nucleotide sequence ID" value="NZ_ADGQ01000060.1"/>
</dbReference>
<dbReference type="SUPFAM" id="SSF53041">
    <property type="entry name" value="Resolvase-like"/>
    <property type="match status" value="1"/>
</dbReference>
<comment type="caution">
    <text evidence="3">The sequence shown here is derived from an EMBL/GenBank/DDBJ whole genome shotgun (WGS) entry which is preliminary data.</text>
</comment>
<reference evidence="3 4" key="1">
    <citation type="submission" date="2010-08" db="EMBL/GenBank/DDBJ databases">
        <authorList>
            <person name="Harkins D.M."/>
            <person name="Madupu R."/>
            <person name="Durkin A.S."/>
            <person name="Torralba M."/>
            <person name="Methe B."/>
            <person name="Sutton G.G."/>
            <person name="Nelson K.E."/>
        </authorList>
    </citation>
    <scope>NUCLEOTIDE SEQUENCE [LARGE SCALE GENOMIC DNA]</scope>
    <source>
        <strain evidence="3 4">DSM 17678</strain>
    </source>
</reference>
<dbReference type="Gene3D" id="3.40.50.1390">
    <property type="entry name" value="Resolvase, N-terminal catalytic domain"/>
    <property type="match status" value="1"/>
</dbReference>
<dbReference type="PANTHER" id="PTHR30461:SF23">
    <property type="entry name" value="DNA RECOMBINASE-RELATED"/>
    <property type="match status" value="1"/>
</dbReference>
<dbReference type="InterPro" id="IPR050639">
    <property type="entry name" value="SSR_resolvase"/>
</dbReference>
<name>E0E3U2_9FIRM</name>
<dbReference type="STRING" id="596315.HMPREF0634_0584"/>
<dbReference type="InterPro" id="IPR006119">
    <property type="entry name" value="Resolv_N"/>
</dbReference>
<organism evidence="3 4">
    <name type="scientific">Peptostreptococcus stomatis DSM 17678</name>
    <dbReference type="NCBI Taxonomy" id="596315"/>
    <lineage>
        <taxon>Bacteria</taxon>
        <taxon>Bacillati</taxon>
        <taxon>Bacillota</taxon>
        <taxon>Clostridia</taxon>
        <taxon>Peptostreptococcales</taxon>
        <taxon>Peptostreptococcaceae</taxon>
        <taxon>Peptostreptococcus</taxon>
    </lineage>
</organism>
<gene>
    <name evidence="3" type="ORF">HMPREF0634_0584</name>
</gene>
<dbReference type="AlphaFoldDB" id="E0E3U2"/>
<dbReference type="Gene3D" id="3.90.1750.20">
    <property type="entry name" value="Putative Large Serine Recombinase, Chain B, Domain 2"/>
    <property type="match status" value="1"/>
</dbReference>
<dbReference type="InterPro" id="IPR036162">
    <property type="entry name" value="Resolvase-like_N_sf"/>
</dbReference>
<dbReference type="PROSITE" id="PS51737">
    <property type="entry name" value="RECOMBINASE_DNA_BIND"/>
    <property type="match status" value="1"/>
</dbReference>
<dbReference type="OrthoDB" id="9769353at2"/>
<sequence>MNGRKDMAENVTVIQKQRVIKDYAVGIYARVSTSHKAQMDSLSAQVSGLTRLAAAHRTWFVADVFIDVASAKTGSKRSEFNRMINECEHGNLDIILTKSLSRFGRDAKEGLKAIRRIQAAGKRIIFEKDKIDTETVKDELLISIIEACDQAENDWRSENIRLGLKYRAEDGTSGLYNRACYGYKKDKNGMLIIDEEEAKVVRNIFDWYLEGYSIGGIIDKLAEKKIKTSKGKERWSKRAIESTLTREKYTGDVAIADSGGSENRYLNKNHHEGIISKGQFEAVQLEMELRSNVEIGEDGKARRKSKKYSSKILK</sequence>
<protein>
    <submittedName>
        <fullName evidence="3">Resolvase, N-terminal domain protein</fullName>
    </submittedName>
</protein>
<feature type="domain" description="Recombinase" evidence="2">
    <location>
        <begin position="180"/>
        <end position="293"/>
    </location>
</feature>